<keyword evidence="2" id="KW-1185">Reference proteome</keyword>
<comment type="caution">
    <text evidence="1">The sequence shown here is derived from an EMBL/GenBank/DDBJ whole genome shotgun (WGS) entry which is preliminary data.</text>
</comment>
<evidence type="ECO:0000313" key="2">
    <source>
        <dbReference type="Proteomes" id="UP000499080"/>
    </source>
</evidence>
<dbReference type="Proteomes" id="UP000499080">
    <property type="component" value="Unassembled WGS sequence"/>
</dbReference>
<dbReference type="EMBL" id="BGPR01007661">
    <property type="protein sequence ID" value="GBN28576.1"/>
    <property type="molecule type" value="Genomic_DNA"/>
</dbReference>
<name>A0A4Y2MSJ0_ARAVE</name>
<gene>
    <name evidence="1" type="ORF">AVEN_200515-2_1</name>
</gene>
<feature type="non-terminal residue" evidence="1">
    <location>
        <position position="1"/>
    </location>
</feature>
<sequence>HTWERGLVPQDLAGTSRGIYSAQYINYNQSDHLSLPCKRKEHKKHRLEHKLGDRVPLTDSSQRYRLLRCLINEQEIQAAEFHFCQQPVSPDVGKGTSQPTTFATASSDLDHTSVAKIAREESCGATISFIEALANYFQVAL</sequence>
<proteinExistence type="predicted"/>
<evidence type="ECO:0000313" key="1">
    <source>
        <dbReference type="EMBL" id="GBN28576.1"/>
    </source>
</evidence>
<accession>A0A4Y2MSJ0</accession>
<organism evidence="1 2">
    <name type="scientific">Araneus ventricosus</name>
    <name type="common">Orbweaver spider</name>
    <name type="synonym">Epeira ventricosa</name>
    <dbReference type="NCBI Taxonomy" id="182803"/>
    <lineage>
        <taxon>Eukaryota</taxon>
        <taxon>Metazoa</taxon>
        <taxon>Ecdysozoa</taxon>
        <taxon>Arthropoda</taxon>
        <taxon>Chelicerata</taxon>
        <taxon>Arachnida</taxon>
        <taxon>Araneae</taxon>
        <taxon>Araneomorphae</taxon>
        <taxon>Entelegynae</taxon>
        <taxon>Araneoidea</taxon>
        <taxon>Araneidae</taxon>
        <taxon>Araneus</taxon>
    </lineage>
</organism>
<reference evidence="1 2" key="1">
    <citation type="journal article" date="2019" name="Sci. Rep.">
        <title>Orb-weaving spider Araneus ventricosus genome elucidates the spidroin gene catalogue.</title>
        <authorList>
            <person name="Kono N."/>
            <person name="Nakamura H."/>
            <person name="Ohtoshi R."/>
            <person name="Moran D.A.P."/>
            <person name="Shinohara A."/>
            <person name="Yoshida Y."/>
            <person name="Fujiwara M."/>
            <person name="Mori M."/>
            <person name="Tomita M."/>
            <person name="Arakawa K."/>
        </authorList>
    </citation>
    <scope>NUCLEOTIDE SEQUENCE [LARGE SCALE GENOMIC DNA]</scope>
</reference>
<protein>
    <submittedName>
        <fullName evidence="1">Uncharacterized protein</fullName>
    </submittedName>
</protein>
<dbReference type="AlphaFoldDB" id="A0A4Y2MSJ0"/>